<dbReference type="GO" id="GO:0009317">
    <property type="term" value="C:acetyl-CoA carboxylase complex"/>
    <property type="evidence" value="ECO:0007669"/>
    <property type="project" value="InterPro"/>
</dbReference>
<dbReference type="InterPro" id="IPR029045">
    <property type="entry name" value="ClpP/crotonase-like_dom_sf"/>
</dbReference>
<keyword evidence="5 13" id="KW-0547">Nucleotide-binding</keyword>
<evidence type="ECO:0000256" key="12">
    <source>
        <dbReference type="ARBA" id="ARBA00025280"/>
    </source>
</evidence>
<dbReference type="Pfam" id="PF17848">
    <property type="entry name" value="Zn_ribbon_ACC"/>
    <property type="match status" value="1"/>
</dbReference>
<evidence type="ECO:0000256" key="11">
    <source>
        <dbReference type="ARBA" id="ARBA00023160"/>
    </source>
</evidence>
<comment type="cofactor">
    <cofactor evidence="13">
        <name>Zn(2+)</name>
        <dbReference type="ChEBI" id="CHEBI:29105"/>
    </cofactor>
    <text evidence="13">Binds 1 zinc ion per subunit.</text>
</comment>
<keyword evidence="7 13" id="KW-0276">Fatty acid metabolism</keyword>
<comment type="function">
    <text evidence="12 13">Component of the acetyl coenzyme A carboxylase (ACC) complex. Biotin carboxylase (BC) catalyzes the carboxylation of biotin on its carrier protein (BCCP) and then the CO(2) group is transferred by the transcarboxylase to acetyl-CoA to form malonyl-CoA.</text>
</comment>
<dbReference type="SUPFAM" id="SSF52096">
    <property type="entry name" value="ClpP/crotonase"/>
    <property type="match status" value="1"/>
</dbReference>
<evidence type="ECO:0000256" key="13">
    <source>
        <dbReference type="HAMAP-Rule" id="MF_01395"/>
    </source>
</evidence>
<evidence type="ECO:0000256" key="5">
    <source>
        <dbReference type="ARBA" id="ARBA00022741"/>
    </source>
</evidence>
<evidence type="ECO:0000313" key="16">
    <source>
        <dbReference type="Proteomes" id="UP000886657"/>
    </source>
</evidence>
<dbReference type="EMBL" id="JADKIO010000009">
    <property type="protein sequence ID" value="MBK9797332.1"/>
    <property type="molecule type" value="Genomic_DNA"/>
</dbReference>
<keyword evidence="13" id="KW-0963">Cytoplasm</keyword>
<comment type="subunit">
    <text evidence="13">Acetyl-CoA carboxylase is a heterohexamer composed of biotin carboxyl carrier protein (AccB), biotin carboxylase (AccC) and two subunits each of ACCase subunit alpha (AccA) and ACCase subunit beta (AccD).</text>
</comment>
<dbReference type="GO" id="GO:0005524">
    <property type="term" value="F:ATP binding"/>
    <property type="evidence" value="ECO:0007669"/>
    <property type="project" value="UniProtKB-KW"/>
</dbReference>
<evidence type="ECO:0000256" key="7">
    <source>
        <dbReference type="ARBA" id="ARBA00022832"/>
    </source>
</evidence>
<evidence type="ECO:0000256" key="10">
    <source>
        <dbReference type="ARBA" id="ARBA00023098"/>
    </source>
</evidence>
<comment type="pathway">
    <text evidence="13">Lipid metabolism; malonyl-CoA biosynthesis; malonyl-CoA from acetyl-CoA: step 1/1.</text>
</comment>
<evidence type="ECO:0000259" key="14">
    <source>
        <dbReference type="PROSITE" id="PS50980"/>
    </source>
</evidence>
<evidence type="ECO:0000256" key="2">
    <source>
        <dbReference type="ARBA" id="ARBA00022516"/>
    </source>
</evidence>
<feature type="binding site" evidence="13">
    <location>
        <position position="30"/>
    </location>
    <ligand>
        <name>Zn(2+)</name>
        <dbReference type="ChEBI" id="CHEBI:29105"/>
    </ligand>
</feature>
<comment type="caution">
    <text evidence="15">The sequence shown here is derived from an EMBL/GenBank/DDBJ whole genome shotgun (WGS) entry which is preliminary data.</text>
</comment>
<dbReference type="NCBIfam" id="TIGR00515">
    <property type="entry name" value="accD"/>
    <property type="match status" value="1"/>
</dbReference>
<evidence type="ECO:0000256" key="4">
    <source>
        <dbReference type="ARBA" id="ARBA00022723"/>
    </source>
</evidence>
<dbReference type="EC" id="2.1.3.15" evidence="13"/>
<dbReference type="GO" id="GO:0008270">
    <property type="term" value="F:zinc ion binding"/>
    <property type="evidence" value="ECO:0007669"/>
    <property type="project" value="UniProtKB-UniRule"/>
</dbReference>
<dbReference type="InterPro" id="IPR000438">
    <property type="entry name" value="Acetyl_CoA_COase_Trfase_b_su"/>
</dbReference>
<keyword evidence="6 13" id="KW-0863">Zinc-finger</keyword>
<keyword evidence="8 13" id="KW-0862">Zinc</keyword>
<keyword evidence="4 13" id="KW-0479">Metal-binding</keyword>
<dbReference type="Pfam" id="PF01039">
    <property type="entry name" value="Carboxyl_trans"/>
    <property type="match status" value="1"/>
</dbReference>
<evidence type="ECO:0000256" key="6">
    <source>
        <dbReference type="ARBA" id="ARBA00022771"/>
    </source>
</evidence>
<keyword evidence="11 13" id="KW-0275">Fatty acid biosynthesis</keyword>
<organism evidence="15 16">
    <name type="scientific">Candidatus Geothrix skivensis</name>
    <dbReference type="NCBI Taxonomy" id="2954439"/>
    <lineage>
        <taxon>Bacteria</taxon>
        <taxon>Pseudomonadati</taxon>
        <taxon>Acidobacteriota</taxon>
        <taxon>Holophagae</taxon>
        <taxon>Holophagales</taxon>
        <taxon>Holophagaceae</taxon>
        <taxon>Geothrix</taxon>
    </lineage>
</organism>
<dbReference type="GO" id="GO:0016743">
    <property type="term" value="F:carboxyl- or carbamoyltransferase activity"/>
    <property type="evidence" value="ECO:0007669"/>
    <property type="project" value="UniProtKB-UniRule"/>
</dbReference>
<dbReference type="PROSITE" id="PS50980">
    <property type="entry name" value="COA_CT_NTER"/>
    <property type="match status" value="1"/>
</dbReference>
<proteinExistence type="inferred from homology"/>
<evidence type="ECO:0000256" key="3">
    <source>
        <dbReference type="ARBA" id="ARBA00022679"/>
    </source>
</evidence>
<accession>A0A9D7SGN4</accession>
<keyword evidence="15" id="KW-0436">Ligase</keyword>
<feature type="binding site" evidence="13">
    <location>
        <position position="52"/>
    </location>
    <ligand>
        <name>Zn(2+)</name>
        <dbReference type="ChEBI" id="CHEBI:29105"/>
    </ligand>
</feature>
<name>A0A9D7SGN4_9BACT</name>
<comment type="catalytic activity">
    <reaction evidence="13">
        <text>N(6)-carboxybiotinyl-L-lysyl-[protein] + acetyl-CoA = N(6)-biotinyl-L-lysyl-[protein] + malonyl-CoA</text>
        <dbReference type="Rhea" id="RHEA:54728"/>
        <dbReference type="Rhea" id="RHEA-COMP:10505"/>
        <dbReference type="Rhea" id="RHEA-COMP:10506"/>
        <dbReference type="ChEBI" id="CHEBI:57288"/>
        <dbReference type="ChEBI" id="CHEBI:57384"/>
        <dbReference type="ChEBI" id="CHEBI:83144"/>
        <dbReference type="ChEBI" id="CHEBI:83145"/>
        <dbReference type="EC" id="2.1.3.15"/>
    </reaction>
</comment>
<keyword evidence="2 13" id="KW-0444">Lipid biosynthesis</keyword>
<dbReference type="HAMAP" id="MF_01395">
    <property type="entry name" value="AcetylCoA_CT_beta"/>
    <property type="match status" value="1"/>
</dbReference>
<dbReference type="InterPro" id="IPR011762">
    <property type="entry name" value="COA_CT_N"/>
</dbReference>
<sequence>MSSWFVKKRQQKTAVEEKTVRVPEGLWIKCEACKELIYRKELVNTHNVCPKCGYHFRIGVEERLENLLDQGWTTLFSDLRSTDPLGFVAMKSYKEQLKKLDQAGQTEDAVIVVEGTLSGHVVVAAVMNFDFLAASMGSVVGEKLRLGAERALEKRCAFIIVSCSGGARMQEGTLSLMQMAKVSAALAKLDKAGLPYLSILTDPTTGGVSASYAMLGDLNIAEPKALIGFAGPRVIEQTIKQSLPEGFQRSEFLQAHGMVDKVVNRDHLKDFIAACLAWMMPTPRD</sequence>
<feature type="binding site" evidence="13">
    <location>
        <position position="49"/>
    </location>
    <ligand>
        <name>Zn(2+)</name>
        <dbReference type="ChEBI" id="CHEBI:29105"/>
    </ligand>
</feature>
<dbReference type="AlphaFoldDB" id="A0A9D7SGN4"/>
<comment type="similarity">
    <text evidence="13">Belongs to the AccD/PCCB family.</text>
</comment>
<evidence type="ECO:0000313" key="15">
    <source>
        <dbReference type="EMBL" id="MBK9797332.1"/>
    </source>
</evidence>
<keyword evidence="3 13" id="KW-0808">Transferase</keyword>
<dbReference type="InterPro" id="IPR041010">
    <property type="entry name" value="Znf-ACC"/>
</dbReference>
<evidence type="ECO:0000256" key="8">
    <source>
        <dbReference type="ARBA" id="ARBA00022833"/>
    </source>
</evidence>
<dbReference type="Proteomes" id="UP000886657">
    <property type="component" value="Unassembled WGS sequence"/>
</dbReference>
<dbReference type="InterPro" id="IPR034733">
    <property type="entry name" value="AcCoA_carboxyl_beta"/>
</dbReference>
<keyword evidence="9 13" id="KW-0067">ATP-binding</keyword>
<dbReference type="GO" id="GO:0003989">
    <property type="term" value="F:acetyl-CoA carboxylase activity"/>
    <property type="evidence" value="ECO:0007669"/>
    <property type="project" value="InterPro"/>
</dbReference>
<dbReference type="GO" id="GO:0006633">
    <property type="term" value="P:fatty acid biosynthetic process"/>
    <property type="evidence" value="ECO:0007669"/>
    <property type="project" value="UniProtKB-KW"/>
</dbReference>
<protein>
    <recommendedName>
        <fullName evidence="13">Acetyl-coenzyme A carboxylase carboxyl transferase subunit beta</fullName>
        <shortName evidence="13">ACCase subunit beta</shortName>
        <shortName evidence="13">Acetyl-CoA carboxylase carboxyltransferase subunit beta</shortName>
        <ecNumber evidence="13">2.1.3.15</ecNumber>
    </recommendedName>
</protein>
<dbReference type="Gene3D" id="3.90.226.10">
    <property type="entry name" value="2-enoyl-CoA Hydratase, Chain A, domain 1"/>
    <property type="match status" value="1"/>
</dbReference>
<dbReference type="PANTHER" id="PTHR42995">
    <property type="entry name" value="ACETYL-COENZYME A CARBOXYLASE CARBOXYL TRANSFERASE SUBUNIT BETA, CHLOROPLASTIC"/>
    <property type="match status" value="1"/>
</dbReference>
<dbReference type="PANTHER" id="PTHR42995:SF5">
    <property type="entry name" value="ACETYL-COENZYME A CARBOXYLASE CARBOXYL TRANSFERASE SUBUNIT BETA, CHLOROPLASTIC"/>
    <property type="match status" value="1"/>
</dbReference>
<dbReference type="PRINTS" id="PR01070">
    <property type="entry name" value="ACCCTRFRASEB"/>
</dbReference>
<feature type="zinc finger region" description="C4-type" evidence="13">
    <location>
        <begin position="30"/>
        <end position="52"/>
    </location>
</feature>
<gene>
    <name evidence="13" type="primary">accD</name>
    <name evidence="15" type="ORF">IPP58_12705</name>
</gene>
<evidence type="ECO:0000256" key="1">
    <source>
        <dbReference type="ARBA" id="ARBA00004496"/>
    </source>
</evidence>
<feature type="binding site" evidence="13">
    <location>
        <position position="33"/>
    </location>
    <ligand>
        <name>Zn(2+)</name>
        <dbReference type="ChEBI" id="CHEBI:29105"/>
    </ligand>
</feature>
<keyword evidence="10 13" id="KW-0443">Lipid metabolism</keyword>
<feature type="domain" description="CoA carboxyltransferase N-terminal" evidence="14">
    <location>
        <begin position="26"/>
        <end position="285"/>
    </location>
</feature>
<reference evidence="15" key="1">
    <citation type="submission" date="2020-10" db="EMBL/GenBank/DDBJ databases">
        <title>Connecting structure to function with the recovery of over 1000 high-quality activated sludge metagenome-assembled genomes encoding full-length rRNA genes using long-read sequencing.</title>
        <authorList>
            <person name="Singleton C.M."/>
            <person name="Petriglieri F."/>
            <person name="Kristensen J.M."/>
            <person name="Kirkegaard R.H."/>
            <person name="Michaelsen T.Y."/>
            <person name="Andersen M.H."/>
            <person name="Karst S.M."/>
            <person name="Dueholm M.S."/>
            <person name="Nielsen P.H."/>
            <person name="Albertsen M."/>
        </authorList>
    </citation>
    <scope>NUCLEOTIDE SEQUENCE</scope>
    <source>
        <strain evidence="15">Skiv_18-Q3-R9-52_MAXAC.067</strain>
    </source>
</reference>
<dbReference type="GO" id="GO:2001295">
    <property type="term" value="P:malonyl-CoA biosynthetic process"/>
    <property type="evidence" value="ECO:0007669"/>
    <property type="project" value="UniProtKB-UniRule"/>
</dbReference>
<evidence type="ECO:0000256" key="9">
    <source>
        <dbReference type="ARBA" id="ARBA00022840"/>
    </source>
</evidence>
<comment type="subcellular location">
    <subcellularLocation>
        <location evidence="1 13">Cytoplasm</location>
    </subcellularLocation>
</comment>